<protein>
    <submittedName>
        <fullName evidence="2">Thioredoxin family protein</fullName>
    </submittedName>
</protein>
<gene>
    <name evidence="2" type="ORF">ABS648_14995</name>
    <name evidence="1" type="ORF">PSm6_53430</name>
</gene>
<evidence type="ECO:0000313" key="2">
    <source>
        <dbReference type="EMBL" id="XBY67022.1"/>
    </source>
</evidence>
<dbReference type="InterPro" id="IPR036249">
    <property type="entry name" value="Thioredoxin-like_sf"/>
</dbReference>
<dbReference type="EMBL" id="CP158373">
    <property type="protein sequence ID" value="XBY67022.1"/>
    <property type="molecule type" value="Genomic_DNA"/>
</dbReference>
<sequence length="249" mass="28297">MKIESHPVVSHEQWLDARKELLRKEKAFNRLRDELSAARRDLPWERVSDAYRFEGPTGQETLEQLFAGRSTLVVYHFMFGPGWKEGCDGCSFLADHFDGANLHLAHHDVSLVAVSRAPWQEFQDFKRRMGWAFKWVSSHGCAFNADFGVSATPEAIAAGTARYNYDTSRDPGEEMPGLSVFFRLPSGEVFHTYSTYARGLDMLVGTYNFLDLLPKGRDEDEIMDWVRHHDRYEGAGPRHDCCSAKAGGD</sequence>
<dbReference type="EMBL" id="AP023081">
    <property type="protein sequence ID" value="BCD88936.1"/>
    <property type="molecule type" value="Genomic_DNA"/>
</dbReference>
<dbReference type="InterPro" id="IPR010296">
    <property type="entry name" value="DUF899_thioredox"/>
</dbReference>
<keyword evidence="3" id="KW-1185">Reference proteome</keyword>
<dbReference type="AlphaFoldDB" id="A0AAU7YAU1"/>
<reference evidence="1" key="1">
    <citation type="submission" date="2020-05" db="EMBL/GenBank/DDBJ databases">
        <title>Complete genome sequence of Pseudomonas sp. Sm006.</title>
        <authorList>
            <person name="Takeuchi K."/>
            <person name="Someya N."/>
        </authorList>
    </citation>
    <scope>NUCLEOTIDE SEQUENCE</scope>
    <source>
        <strain evidence="1">Sm006</strain>
    </source>
</reference>
<dbReference type="Pfam" id="PF05988">
    <property type="entry name" value="DUF899"/>
    <property type="match status" value="1"/>
</dbReference>
<evidence type="ECO:0000313" key="3">
    <source>
        <dbReference type="Proteomes" id="UP001064896"/>
    </source>
</evidence>
<organism evidence="2">
    <name type="scientific">Pseudomonas solani</name>
    <dbReference type="NCBI Taxonomy" id="2731552"/>
    <lineage>
        <taxon>Bacteria</taxon>
        <taxon>Pseudomonadati</taxon>
        <taxon>Pseudomonadota</taxon>
        <taxon>Gammaproteobacteria</taxon>
        <taxon>Pseudomonadales</taxon>
        <taxon>Pseudomonadaceae</taxon>
        <taxon>Pseudomonas</taxon>
    </lineage>
</organism>
<dbReference type="RefSeq" id="WP_021221022.1">
    <property type="nucleotide sequence ID" value="NZ_AP023081.1"/>
</dbReference>
<evidence type="ECO:0000313" key="1">
    <source>
        <dbReference type="EMBL" id="BCD88936.1"/>
    </source>
</evidence>
<reference evidence="2" key="2">
    <citation type="submission" date="2023-08" db="EMBL/GenBank/DDBJ databases">
        <title>Increased levels of nutrients transform a symbiont into a lethal pathobiont.</title>
        <authorList>
            <person name="Lachnit T."/>
            <person name="Ulrich L."/>
            <person name="Willmer F.M."/>
            <person name="Hasenbein T."/>
            <person name="Steiner L.X."/>
            <person name="Wolters M."/>
            <person name="Herbst E.M."/>
            <person name="Deines P."/>
        </authorList>
    </citation>
    <scope>NUCLEOTIDE SEQUENCE</scope>
    <source>
        <strain evidence="2">T3</strain>
    </source>
</reference>
<accession>A0AAU7YAU1</accession>
<dbReference type="Proteomes" id="UP001064896">
    <property type="component" value="Chromosome"/>
</dbReference>
<dbReference type="SUPFAM" id="SSF52833">
    <property type="entry name" value="Thioredoxin-like"/>
    <property type="match status" value="1"/>
</dbReference>
<proteinExistence type="predicted"/>
<name>A0AAU7YAU1_9PSED</name>